<feature type="signal peptide" evidence="4">
    <location>
        <begin position="1"/>
        <end position="24"/>
    </location>
</feature>
<dbReference type="PROSITE" id="PS50082">
    <property type="entry name" value="WD_REPEATS_2"/>
    <property type="match status" value="3"/>
</dbReference>
<name>A0A0F4PKC8_9GAMM</name>
<accession>A0A0F4PKC8</accession>
<dbReference type="OrthoDB" id="6192037at2"/>
<dbReference type="PANTHER" id="PTHR19848:SF8">
    <property type="entry name" value="F-BOX AND WD REPEAT DOMAIN CONTAINING 7"/>
    <property type="match status" value="1"/>
</dbReference>
<feature type="repeat" description="WD" evidence="3">
    <location>
        <begin position="198"/>
        <end position="239"/>
    </location>
</feature>
<evidence type="ECO:0000256" key="4">
    <source>
        <dbReference type="SAM" id="SignalP"/>
    </source>
</evidence>
<dbReference type="PATRIC" id="fig|151081.8.peg.2098"/>
<evidence type="ECO:0000256" key="2">
    <source>
        <dbReference type="ARBA" id="ARBA00022737"/>
    </source>
</evidence>
<dbReference type="InterPro" id="IPR019775">
    <property type="entry name" value="WD40_repeat_CS"/>
</dbReference>
<dbReference type="Proteomes" id="UP000033664">
    <property type="component" value="Unassembled WGS sequence"/>
</dbReference>
<dbReference type="InterPro" id="IPR001680">
    <property type="entry name" value="WD40_rpt"/>
</dbReference>
<feature type="chain" id="PRO_5002474426" evidence="4">
    <location>
        <begin position="25"/>
        <end position="328"/>
    </location>
</feature>
<sequence>MLIIRSLSIVICFALLIACQPQHSDAIKQYQHASAGAFDAAISADGQYSLVSTVEHGVAVWDNQANALKFQWYLKEDEQNLVIALAIADDNSTAVTATKTEFAVWDIQSGENLGFYSIKASHIRDIAIANQGRYVLYGRADGVAVHVDLQTGRRIEFLGHQEKINAVALSPNGRYALSGANDYAAYLWDTRSGQVVYRFNHASRVTQVALDPQGRFAFSAGSKRQASIWDLRTGAQHSQLQYIARQKIFSAVRFSNDGQWLATGSPSRELALWETQSGKRVIDYQVAARANSQPKSAVVFAVAFTNNNQLLTESSSGLSEYFNIKGMP</sequence>
<dbReference type="Pfam" id="PF00400">
    <property type="entry name" value="WD40"/>
    <property type="match status" value="3"/>
</dbReference>
<feature type="repeat" description="WD" evidence="3">
    <location>
        <begin position="242"/>
        <end position="283"/>
    </location>
</feature>
<evidence type="ECO:0000313" key="5">
    <source>
        <dbReference type="EMBL" id="KJY95980.1"/>
    </source>
</evidence>
<dbReference type="GeneID" id="58230366"/>
<dbReference type="EMBL" id="JXXZ01000020">
    <property type="protein sequence ID" value="KJY95980.1"/>
    <property type="molecule type" value="Genomic_DNA"/>
</dbReference>
<evidence type="ECO:0000256" key="1">
    <source>
        <dbReference type="ARBA" id="ARBA00022574"/>
    </source>
</evidence>
<dbReference type="Gene3D" id="2.130.10.10">
    <property type="entry name" value="YVTN repeat-like/Quinoprotein amine dehydrogenase"/>
    <property type="match status" value="2"/>
</dbReference>
<keyword evidence="2" id="KW-0677">Repeat</keyword>
<dbReference type="InterPro" id="IPR011047">
    <property type="entry name" value="Quinoprotein_ADH-like_sf"/>
</dbReference>
<keyword evidence="6" id="KW-1185">Reference proteome</keyword>
<feature type="repeat" description="WD" evidence="3">
    <location>
        <begin position="157"/>
        <end position="198"/>
    </location>
</feature>
<reference evidence="5 6" key="1">
    <citation type="journal article" date="2015" name="BMC Genomics">
        <title>Genome mining reveals unlocked bioactive potential of marine Gram-negative bacteria.</title>
        <authorList>
            <person name="Machado H."/>
            <person name="Sonnenschein E.C."/>
            <person name="Melchiorsen J."/>
            <person name="Gram L."/>
        </authorList>
    </citation>
    <scope>NUCLEOTIDE SEQUENCE [LARGE SCALE GENOMIC DNA]</scope>
    <source>
        <strain evidence="5 6">S3137</strain>
    </source>
</reference>
<organism evidence="5 6">
    <name type="scientific">Pseudoalteromonas ruthenica</name>
    <dbReference type="NCBI Taxonomy" id="151081"/>
    <lineage>
        <taxon>Bacteria</taxon>
        <taxon>Pseudomonadati</taxon>
        <taxon>Pseudomonadota</taxon>
        <taxon>Gammaproteobacteria</taxon>
        <taxon>Alteromonadales</taxon>
        <taxon>Pseudoalteromonadaceae</taxon>
        <taxon>Pseudoalteromonas</taxon>
    </lineage>
</organism>
<dbReference type="eggNOG" id="COG2319">
    <property type="taxonomic scope" value="Bacteria"/>
</dbReference>
<keyword evidence="4" id="KW-0732">Signal</keyword>
<evidence type="ECO:0000313" key="6">
    <source>
        <dbReference type="Proteomes" id="UP000033664"/>
    </source>
</evidence>
<dbReference type="PROSITE" id="PS51257">
    <property type="entry name" value="PROKAR_LIPOPROTEIN"/>
    <property type="match status" value="1"/>
</dbReference>
<protein>
    <submittedName>
        <fullName evidence="5">Vegetatible incompatibility protein HET-E-1</fullName>
    </submittedName>
</protein>
<dbReference type="PROSITE" id="PS00678">
    <property type="entry name" value="WD_REPEATS_1"/>
    <property type="match status" value="1"/>
</dbReference>
<comment type="caution">
    <text evidence="5">The sequence shown here is derived from an EMBL/GenBank/DDBJ whole genome shotgun (WGS) entry which is preliminary data.</text>
</comment>
<dbReference type="PANTHER" id="PTHR19848">
    <property type="entry name" value="WD40 REPEAT PROTEIN"/>
    <property type="match status" value="1"/>
</dbReference>
<dbReference type="SMART" id="SM00320">
    <property type="entry name" value="WD40"/>
    <property type="match status" value="4"/>
</dbReference>
<dbReference type="SUPFAM" id="SSF50998">
    <property type="entry name" value="Quinoprotein alcohol dehydrogenase-like"/>
    <property type="match status" value="1"/>
</dbReference>
<gene>
    <name evidence="5" type="ORF">TW72_17870</name>
</gene>
<dbReference type="AlphaFoldDB" id="A0A0F4PKC8"/>
<keyword evidence="1 3" id="KW-0853">WD repeat</keyword>
<dbReference type="PROSITE" id="PS50294">
    <property type="entry name" value="WD_REPEATS_REGION"/>
    <property type="match status" value="2"/>
</dbReference>
<evidence type="ECO:0000256" key="3">
    <source>
        <dbReference type="PROSITE-ProRule" id="PRU00221"/>
    </source>
</evidence>
<dbReference type="InterPro" id="IPR015943">
    <property type="entry name" value="WD40/YVTN_repeat-like_dom_sf"/>
</dbReference>
<dbReference type="RefSeq" id="WP_045979525.1">
    <property type="nucleotide sequence ID" value="NZ_JXXY01000009.1"/>
</dbReference>
<proteinExistence type="predicted"/>